<dbReference type="KEGG" id="banh:HYU01_07175"/>
<dbReference type="PATRIC" id="fig|1392.230.peg.1373"/>
<accession>A0A2P0HBW2</accession>
<accession>E9RAG7</accession>
<accession>Q6KJB3</accession>
<evidence type="ECO:0000313" key="2">
    <source>
        <dbReference type="Proteomes" id="UP000000594"/>
    </source>
</evidence>
<dbReference type="OMA" id="FRQRYFC"/>
<keyword evidence="2" id="KW-1185">Reference proteome</keyword>
<accession>E9RAG6</accession>
<dbReference type="Proteomes" id="UP000000594">
    <property type="component" value="Chromosome"/>
</dbReference>
<dbReference type="KEGG" id="bar:GBAA_1415"/>
<dbReference type="RefSeq" id="WP_000794207.1">
    <property type="nucleotide sequence ID" value="NZ_AP014833.1"/>
</dbReference>
<dbReference type="GeneID" id="45021394"/>
<accession>Q81T72</accession>
<protein>
    <submittedName>
        <fullName evidence="1">Uncharacterized protein</fullName>
    </submittedName>
</protein>
<gene>
    <name evidence="1" type="ordered locus">GBAA_1415</name>
</gene>
<dbReference type="EMBL" id="AE017334">
    <property type="protein sequence ID" value="AAT35303.1"/>
    <property type="molecule type" value="Genomic_DNA"/>
</dbReference>
<dbReference type="OrthoDB" id="2937339at2"/>
<name>A0A6L8PBJ1_BACAN</name>
<evidence type="ECO:0000313" key="1">
    <source>
        <dbReference type="EMBL" id="AAT35303.1"/>
    </source>
</evidence>
<accession>Q6I1F5</accession>
<reference evidence="1 2" key="1">
    <citation type="journal article" date="2009" name="J. Bacteriol.">
        <title>The complete genome sequence of Bacillus anthracis Ames 'Ancestor'.</title>
        <authorList>
            <person name="Ravel J."/>
            <person name="Jiang L."/>
            <person name="Stanley S.T."/>
            <person name="Wilson M.R."/>
            <person name="Decker R.S."/>
            <person name="Read T.D."/>
            <person name="Worsham P."/>
            <person name="Keim P.S."/>
            <person name="Salzberg S.L."/>
            <person name="Fraser-Liggett C.M."/>
            <person name="Rasko D.A."/>
        </authorList>
    </citation>
    <scope>NUCLEOTIDE SEQUENCE [LARGE SCALE GENOMIC DNA]</scope>
    <source>
        <strain evidence="2">Ames ancestor</strain>
    </source>
</reference>
<dbReference type="AlphaFoldDB" id="A0A6L8PBJ1"/>
<organism evidence="1 2">
    <name type="scientific">Bacillus anthracis</name>
    <name type="common">anthrax bacterium</name>
    <dbReference type="NCBI Taxonomy" id="1392"/>
    <lineage>
        <taxon>Bacteria</taxon>
        <taxon>Bacillati</taxon>
        <taxon>Bacillota</taxon>
        <taxon>Bacilli</taxon>
        <taxon>Bacillales</taxon>
        <taxon>Bacillaceae</taxon>
        <taxon>Bacillus</taxon>
        <taxon>Bacillus cereus group</taxon>
    </lineage>
</organism>
<sequence>MKNMNVIFRQRYFYYFPPFSAKVVVYSRIYKNGRPFIEYNRFVSIDENPSFKQIFFLAEIGEKIFRLFVNVNNVVKSI</sequence>
<accession>A0A6L8PBJ1</accession>
<proteinExistence type="predicted"/>